<dbReference type="CDD" id="cd06587">
    <property type="entry name" value="VOC"/>
    <property type="match status" value="1"/>
</dbReference>
<dbReference type="Proteomes" id="UP001500051">
    <property type="component" value="Unassembled WGS sequence"/>
</dbReference>
<name>A0ABP7DHH8_9ACTN</name>
<sequence length="153" mass="16483">MNELPELQVMSVKIPVSDLAASRRWYAEVFGLTEVMEWPDADGVVRGVALSGLGTVLLALREHGVAAAATHGFGFLNVRVPAEEDLAGCGTHLDRLQIRHTEVISGASGRLVGFHDLDGHELSFYAQTTTDGVRDDAVRHVQMAGQHQSTPTP</sequence>
<dbReference type="PROSITE" id="PS51819">
    <property type="entry name" value="VOC"/>
    <property type="match status" value="1"/>
</dbReference>
<dbReference type="Gene3D" id="3.10.180.10">
    <property type="entry name" value="2,3-Dihydroxybiphenyl 1,2-Dioxygenase, domain 1"/>
    <property type="match status" value="1"/>
</dbReference>
<accession>A0ABP7DHH8</accession>
<gene>
    <name evidence="2" type="ORF">GCM10022204_24200</name>
</gene>
<dbReference type="InterPro" id="IPR029068">
    <property type="entry name" value="Glyas_Bleomycin-R_OHBP_Dase"/>
</dbReference>
<reference evidence="3" key="1">
    <citation type="journal article" date="2019" name="Int. J. Syst. Evol. Microbiol.">
        <title>The Global Catalogue of Microorganisms (GCM) 10K type strain sequencing project: providing services to taxonomists for standard genome sequencing and annotation.</title>
        <authorList>
            <consortium name="The Broad Institute Genomics Platform"/>
            <consortium name="The Broad Institute Genome Sequencing Center for Infectious Disease"/>
            <person name="Wu L."/>
            <person name="Ma J."/>
        </authorList>
    </citation>
    <scope>NUCLEOTIDE SEQUENCE [LARGE SCALE GENOMIC DNA]</scope>
    <source>
        <strain evidence="3">JCM 16548</strain>
    </source>
</reference>
<feature type="domain" description="VOC" evidence="1">
    <location>
        <begin position="8"/>
        <end position="127"/>
    </location>
</feature>
<dbReference type="SUPFAM" id="SSF54593">
    <property type="entry name" value="Glyoxalase/Bleomycin resistance protein/Dihydroxybiphenyl dioxygenase"/>
    <property type="match status" value="1"/>
</dbReference>
<dbReference type="Pfam" id="PF00903">
    <property type="entry name" value="Glyoxalase"/>
    <property type="match status" value="1"/>
</dbReference>
<dbReference type="EMBL" id="BAAAYX010000009">
    <property type="protein sequence ID" value="GAA3705806.1"/>
    <property type="molecule type" value="Genomic_DNA"/>
</dbReference>
<organism evidence="2 3">
    <name type="scientific">Microlunatus aurantiacus</name>
    <dbReference type="NCBI Taxonomy" id="446786"/>
    <lineage>
        <taxon>Bacteria</taxon>
        <taxon>Bacillati</taxon>
        <taxon>Actinomycetota</taxon>
        <taxon>Actinomycetes</taxon>
        <taxon>Propionibacteriales</taxon>
        <taxon>Propionibacteriaceae</taxon>
        <taxon>Microlunatus</taxon>
    </lineage>
</organism>
<evidence type="ECO:0000259" key="1">
    <source>
        <dbReference type="PROSITE" id="PS51819"/>
    </source>
</evidence>
<dbReference type="InterPro" id="IPR037523">
    <property type="entry name" value="VOC_core"/>
</dbReference>
<evidence type="ECO:0000313" key="2">
    <source>
        <dbReference type="EMBL" id="GAA3705806.1"/>
    </source>
</evidence>
<dbReference type="InterPro" id="IPR004360">
    <property type="entry name" value="Glyas_Fos-R_dOase_dom"/>
</dbReference>
<keyword evidence="3" id="KW-1185">Reference proteome</keyword>
<proteinExistence type="predicted"/>
<comment type="caution">
    <text evidence="2">The sequence shown here is derived from an EMBL/GenBank/DDBJ whole genome shotgun (WGS) entry which is preliminary data.</text>
</comment>
<protein>
    <submittedName>
        <fullName evidence="2">VOC family protein</fullName>
    </submittedName>
</protein>
<evidence type="ECO:0000313" key="3">
    <source>
        <dbReference type="Proteomes" id="UP001500051"/>
    </source>
</evidence>
<dbReference type="RefSeq" id="WP_344812620.1">
    <property type="nucleotide sequence ID" value="NZ_BAAAYX010000009.1"/>
</dbReference>